<dbReference type="PANTHER" id="PTHR40115">
    <property type="entry name" value="INNER MEMBRANE PROTEIN WITH PEPSY TM HELIX"/>
    <property type="match status" value="1"/>
</dbReference>
<keyword evidence="1" id="KW-1133">Transmembrane helix</keyword>
<feature type="transmembrane region" description="Helical" evidence="1">
    <location>
        <begin position="164"/>
        <end position="183"/>
    </location>
</feature>
<keyword evidence="1" id="KW-0472">Membrane</keyword>
<evidence type="ECO:0000313" key="2">
    <source>
        <dbReference type="EMBL" id="MDL5030924.1"/>
    </source>
</evidence>
<dbReference type="EMBL" id="JASVDS010000001">
    <property type="protein sequence ID" value="MDL5030924.1"/>
    <property type="molecule type" value="Genomic_DNA"/>
</dbReference>
<evidence type="ECO:0000313" key="3">
    <source>
        <dbReference type="Proteomes" id="UP001238603"/>
    </source>
</evidence>
<gene>
    <name evidence="2" type="ORF">QRD43_03315</name>
</gene>
<dbReference type="RefSeq" id="WP_285981046.1">
    <property type="nucleotide sequence ID" value="NZ_JASVDS010000001.1"/>
</dbReference>
<proteinExistence type="predicted"/>
<protein>
    <submittedName>
        <fullName evidence="2">PepSY-associated TM helix domain-containing protein</fullName>
    </submittedName>
</protein>
<accession>A0ABT7LEN3</accession>
<dbReference type="Pfam" id="PF16357">
    <property type="entry name" value="PepSY_TM_like_2"/>
    <property type="match status" value="1"/>
</dbReference>
<dbReference type="Proteomes" id="UP001238603">
    <property type="component" value="Unassembled WGS sequence"/>
</dbReference>
<reference evidence="2 3" key="1">
    <citation type="submission" date="2023-06" db="EMBL/GenBank/DDBJ databases">
        <title>Pelomonas sp. APW6 16S ribosomal RNA gene genome sequencing and assembly.</title>
        <authorList>
            <person name="Woo H."/>
        </authorList>
    </citation>
    <scope>NUCLEOTIDE SEQUENCE [LARGE SCALE GENOMIC DNA]</scope>
    <source>
        <strain evidence="2 3">APW6</strain>
    </source>
</reference>
<name>A0ABT7LEN3_9BURK</name>
<keyword evidence="3" id="KW-1185">Reference proteome</keyword>
<comment type="caution">
    <text evidence="2">The sequence shown here is derived from an EMBL/GenBank/DDBJ whole genome shotgun (WGS) entry which is preliminary data.</text>
</comment>
<sequence>MMAGKGDEARTAPARPGWMRTLYQWHWISSALSLVGMLLFAVTGFTLNHAGDIESKPQVVQRTLQLPATLLPALTATSLRGEAPVPAALQAWLAREVDGDLARDGSIEWSEDELYMALPRPGGDAWLRVDRQAGAVEYERSDRGWLAYVNDLHKGRHAGRAWSLFIDVFAGACLVFCVTGLLILQQHAGRRPSTWPLVGAGLVLPALLALLLVH</sequence>
<organism evidence="2 3">
    <name type="scientific">Roseateles subflavus</name>
    <dbReference type="NCBI Taxonomy" id="3053353"/>
    <lineage>
        <taxon>Bacteria</taxon>
        <taxon>Pseudomonadati</taxon>
        <taxon>Pseudomonadota</taxon>
        <taxon>Betaproteobacteria</taxon>
        <taxon>Burkholderiales</taxon>
        <taxon>Sphaerotilaceae</taxon>
        <taxon>Roseateles</taxon>
    </lineage>
</organism>
<feature type="transmembrane region" description="Helical" evidence="1">
    <location>
        <begin position="25"/>
        <end position="47"/>
    </location>
</feature>
<dbReference type="InterPro" id="IPR032307">
    <property type="entry name" value="PepSY_TM-like_2"/>
</dbReference>
<dbReference type="PANTHER" id="PTHR40115:SF1">
    <property type="entry name" value="INNER MEMBRANE PROTEIN WITH PEPSY TM HELIX"/>
    <property type="match status" value="1"/>
</dbReference>
<feature type="transmembrane region" description="Helical" evidence="1">
    <location>
        <begin position="195"/>
        <end position="213"/>
    </location>
</feature>
<evidence type="ECO:0000256" key="1">
    <source>
        <dbReference type="SAM" id="Phobius"/>
    </source>
</evidence>
<keyword evidence="1" id="KW-0812">Transmembrane</keyword>